<keyword evidence="3" id="KW-1185">Reference proteome</keyword>
<gene>
    <name evidence="2" type="ORF">QFZ26_002682</name>
</gene>
<feature type="compositionally biased region" description="Basic residues" evidence="1">
    <location>
        <begin position="74"/>
        <end position="84"/>
    </location>
</feature>
<evidence type="ECO:0000313" key="2">
    <source>
        <dbReference type="EMBL" id="MDQ0895127.1"/>
    </source>
</evidence>
<feature type="compositionally biased region" description="Basic and acidic residues" evidence="1">
    <location>
        <begin position="159"/>
        <end position="169"/>
    </location>
</feature>
<evidence type="ECO:0000313" key="3">
    <source>
        <dbReference type="Proteomes" id="UP001239083"/>
    </source>
</evidence>
<dbReference type="EMBL" id="JAUSYY010000001">
    <property type="protein sequence ID" value="MDQ0895127.1"/>
    <property type="molecule type" value="Genomic_DNA"/>
</dbReference>
<comment type="caution">
    <text evidence="2">The sequence shown here is derived from an EMBL/GenBank/DDBJ whole genome shotgun (WGS) entry which is preliminary data.</text>
</comment>
<accession>A0ABU0RAL4</accession>
<evidence type="ECO:0000256" key="1">
    <source>
        <dbReference type="SAM" id="MobiDB-lite"/>
    </source>
</evidence>
<feature type="compositionally biased region" description="Low complexity" evidence="1">
    <location>
        <begin position="204"/>
        <end position="215"/>
    </location>
</feature>
<feature type="compositionally biased region" description="Basic residues" evidence="1">
    <location>
        <begin position="177"/>
        <end position="186"/>
    </location>
</feature>
<name>A0ABU0RAL4_9MICO</name>
<organism evidence="2 3">
    <name type="scientific">Agromyces ramosus</name>
    <dbReference type="NCBI Taxonomy" id="33879"/>
    <lineage>
        <taxon>Bacteria</taxon>
        <taxon>Bacillati</taxon>
        <taxon>Actinomycetota</taxon>
        <taxon>Actinomycetes</taxon>
        <taxon>Micrococcales</taxon>
        <taxon>Microbacteriaceae</taxon>
        <taxon>Agromyces</taxon>
    </lineage>
</organism>
<feature type="region of interest" description="Disordered" evidence="1">
    <location>
        <begin position="1"/>
        <end position="28"/>
    </location>
</feature>
<feature type="region of interest" description="Disordered" evidence="1">
    <location>
        <begin position="68"/>
        <end position="215"/>
    </location>
</feature>
<protein>
    <submittedName>
        <fullName evidence="2">Uncharacterized protein</fullName>
    </submittedName>
</protein>
<dbReference type="Proteomes" id="UP001239083">
    <property type="component" value="Unassembled WGS sequence"/>
</dbReference>
<proteinExistence type="predicted"/>
<feature type="compositionally biased region" description="Basic residues" evidence="1">
    <location>
        <begin position="91"/>
        <end position="107"/>
    </location>
</feature>
<reference evidence="2 3" key="1">
    <citation type="submission" date="2023-07" db="EMBL/GenBank/DDBJ databases">
        <title>Comparative genomics of wheat-associated soil bacteria to identify genetic determinants of phenazine resistance.</title>
        <authorList>
            <person name="Mouncey N."/>
        </authorList>
    </citation>
    <scope>NUCLEOTIDE SEQUENCE [LARGE SCALE GENOMIC DNA]</scope>
    <source>
        <strain evidence="2 3">V3I3</strain>
    </source>
</reference>
<sequence length="265" mass="30185">MRSPWPSRVAHPATGPSRREHNAPRHCAHHRAAQCAALAEPRGPFRPALRARLHDLGAAGIGRPREVARDPRVRRQRDVRRRRAAREQHAGRLHVLRPVRRPRHHLRSAVEPHQAQRSRRAAELPLATTRPRQPLRARARRPALSLRPHAGAPRRVRGVPRDRHGRESVGPRARPAAQRRGRRHDRRSPQRREHHRLAAAAGIRPRAQQRAAEARGCPGRIVPRRAKPLPRGAAHHGVVLPVPHLERLHLARRRPRGVREGDPVR</sequence>